<dbReference type="Proteomes" id="UP000002630">
    <property type="component" value="Linkage Group LG16"/>
</dbReference>
<dbReference type="OrthoDB" id="10585588at2759"/>
<evidence type="ECO:0000256" key="1">
    <source>
        <dbReference type="SAM" id="Coils"/>
    </source>
</evidence>
<keyword evidence="1" id="KW-0175">Coiled coil</keyword>
<dbReference type="AlphaFoldDB" id="D8LPH3"/>
<gene>
    <name evidence="2" type="ORF">Esi_0052_0144</name>
</gene>
<evidence type="ECO:0000313" key="3">
    <source>
        <dbReference type="Proteomes" id="UP000002630"/>
    </source>
</evidence>
<name>D8LPH3_ECTSI</name>
<dbReference type="EMBL" id="FN649741">
    <property type="protein sequence ID" value="CBN80445.1"/>
    <property type="molecule type" value="Genomic_DNA"/>
</dbReference>
<keyword evidence="3" id="KW-1185">Reference proteome</keyword>
<accession>D8LPH3</accession>
<dbReference type="InParanoid" id="D8LPH3"/>
<proteinExistence type="predicted"/>
<reference evidence="2 3" key="1">
    <citation type="journal article" date="2010" name="Nature">
        <title>The Ectocarpus genome and the independent evolution of multicellularity in brown algae.</title>
        <authorList>
            <person name="Cock J.M."/>
            <person name="Sterck L."/>
            <person name="Rouze P."/>
            <person name="Scornet D."/>
            <person name="Allen A.E."/>
            <person name="Amoutzias G."/>
            <person name="Anthouard V."/>
            <person name="Artiguenave F."/>
            <person name="Aury J.M."/>
            <person name="Badger J.H."/>
            <person name="Beszteri B."/>
            <person name="Billiau K."/>
            <person name="Bonnet E."/>
            <person name="Bothwell J.H."/>
            <person name="Bowler C."/>
            <person name="Boyen C."/>
            <person name="Brownlee C."/>
            <person name="Carrano C.J."/>
            <person name="Charrier B."/>
            <person name="Cho G.Y."/>
            <person name="Coelho S.M."/>
            <person name="Collen J."/>
            <person name="Corre E."/>
            <person name="Da Silva C."/>
            <person name="Delage L."/>
            <person name="Delaroque N."/>
            <person name="Dittami S.M."/>
            <person name="Doulbeau S."/>
            <person name="Elias M."/>
            <person name="Farnham G."/>
            <person name="Gachon C.M."/>
            <person name="Gschloessl B."/>
            <person name="Heesch S."/>
            <person name="Jabbari K."/>
            <person name="Jubin C."/>
            <person name="Kawai H."/>
            <person name="Kimura K."/>
            <person name="Kloareg B."/>
            <person name="Kupper F.C."/>
            <person name="Lang D."/>
            <person name="Le Bail A."/>
            <person name="Leblanc C."/>
            <person name="Lerouge P."/>
            <person name="Lohr M."/>
            <person name="Lopez P.J."/>
            <person name="Martens C."/>
            <person name="Maumus F."/>
            <person name="Michel G."/>
            <person name="Miranda-Saavedra D."/>
            <person name="Morales J."/>
            <person name="Moreau H."/>
            <person name="Motomura T."/>
            <person name="Nagasato C."/>
            <person name="Napoli C.A."/>
            <person name="Nelson D.R."/>
            <person name="Nyvall-Collen P."/>
            <person name="Peters A.F."/>
            <person name="Pommier C."/>
            <person name="Potin P."/>
            <person name="Poulain J."/>
            <person name="Quesneville H."/>
            <person name="Read B."/>
            <person name="Rensing S.A."/>
            <person name="Ritter A."/>
            <person name="Rousvoal S."/>
            <person name="Samanta M."/>
            <person name="Samson G."/>
            <person name="Schroeder D.C."/>
            <person name="Segurens B."/>
            <person name="Strittmatter M."/>
            <person name="Tonon T."/>
            <person name="Tregear J.W."/>
            <person name="Valentin K."/>
            <person name="von Dassow P."/>
            <person name="Yamagishi T."/>
            <person name="Van de Peer Y."/>
            <person name="Wincker P."/>
        </authorList>
    </citation>
    <scope>NUCLEOTIDE SEQUENCE [LARGE SCALE GENOMIC DNA]</scope>
    <source>
        <strain evidence="3">Ec32 / CCAP1310/4</strain>
    </source>
</reference>
<evidence type="ECO:0000313" key="2">
    <source>
        <dbReference type="EMBL" id="CBN80445.1"/>
    </source>
</evidence>
<protein>
    <submittedName>
        <fullName evidence="2">EsV-1-151</fullName>
    </submittedName>
</protein>
<sequence>MITPTKLFESITTCSLALRHGGQHGEDHESSYRRVMGSLPHTKLAKAAKSFIRAGFPAVGGKASDRKVEIAMCVATSIAQGRDGEDRLVKSICDRFRGMEDFDRRVMKKIFSLSVCSDSVLALLDEVMVLKTKKGDVERELRVEFVLMFFDILANMVKRGESSSDLGYVVAGATAEDMSNARATLEKHAALLADKYGACFRLKAFKIPRPRLTIGCKHVDFDVATIDTLSASLVVDAKTRSRSKGEFLDVVFAIIAQSHKTPQCVYAGMKTDAAKTFFLESILGRGAADDVMSAVCNTPQEIYLCGRVGALKRQLGRANEERERVNAAREMCEAQKQQLFAANAKILRLEDRVKSEAEEVETWKKISHTPKEVRLNGEVAALKRKWDECRCDVDALTTKAAEQKDHLDRVIALNNSLEKKACDMERRAKRASIALCARSLIST</sequence>
<dbReference type="EMBL" id="FN648730">
    <property type="protein sequence ID" value="CBN80445.1"/>
    <property type="molecule type" value="Genomic_DNA"/>
</dbReference>
<feature type="coiled-coil region" evidence="1">
    <location>
        <begin position="308"/>
        <end position="352"/>
    </location>
</feature>
<organism evidence="2 3">
    <name type="scientific">Ectocarpus siliculosus</name>
    <name type="common">Brown alga</name>
    <name type="synonym">Conferva siliculosa</name>
    <dbReference type="NCBI Taxonomy" id="2880"/>
    <lineage>
        <taxon>Eukaryota</taxon>
        <taxon>Sar</taxon>
        <taxon>Stramenopiles</taxon>
        <taxon>Ochrophyta</taxon>
        <taxon>PX clade</taxon>
        <taxon>Phaeophyceae</taxon>
        <taxon>Ectocarpales</taxon>
        <taxon>Ectocarpaceae</taxon>
        <taxon>Ectocarpus</taxon>
    </lineage>
</organism>